<accession>A0ABR2IPM2</accession>
<evidence type="ECO:0000313" key="1">
    <source>
        <dbReference type="EMBL" id="KAK8866613.1"/>
    </source>
</evidence>
<gene>
    <name evidence="1" type="ORF">M9Y10_009579</name>
</gene>
<evidence type="ECO:0000313" key="2">
    <source>
        <dbReference type="Proteomes" id="UP001470230"/>
    </source>
</evidence>
<organism evidence="1 2">
    <name type="scientific">Tritrichomonas musculus</name>
    <dbReference type="NCBI Taxonomy" id="1915356"/>
    <lineage>
        <taxon>Eukaryota</taxon>
        <taxon>Metamonada</taxon>
        <taxon>Parabasalia</taxon>
        <taxon>Tritrichomonadida</taxon>
        <taxon>Tritrichomonadidae</taxon>
        <taxon>Tritrichomonas</taxon>
    </lineage>
</organism>
<keyword evidence="2" id="KW-1185">Reference proteome</keyword>
<dbReference type="Proteomes" id="UP001470230">
    <property type="component" value="Unassembled WGS sequence"/>
</dbReference>
<dbReference type="EMBL" id="JAPFFF010000015">
    <property type="protein sequence ID" value="KAK8866613.1"/>
    <property type="molecule type" value="Genomic_DNA"/>
</dbReference>
<protein>
    <recommendedName>
        <fullName evidence="3">RING-type domain-containing protein</fullName>
    </recommendedName>
</protein>
<sequence length="402" mass="47404">MKSNCEEVKEFINYFNESSQINSNSNAEASFLSYLKVKTPKWEEEYSKVENQYETTIEWLNKLVSLNLELNENYSITASKLIEFITNFMDNFKKCKFLMSQINGTFSDYPLFLDDSENKIKNSISFLENSENSEIYENFFNSLYEKNEMEVFVHFAIAELLNKNKENAISFLKSEINHISSLRESIPDFNSFFDKYRIALKKLEPTLESKLFQQFNTFYHFVHAKESVLFAKSKLAEFALKIINEENKNELKSTDELLLRTFQTFKLFCASMGMKRPELSEEKSEYKMTEDEVESISMKKELIETEEIDEEISFIDEGIQEMNKFSSICTVCHKYCASYVCPFCYVCLYCLLCKKDKMFCPACGKFFEEPMLIKKTHYIGDEFRIDLLNRRAQAEKEKESKK</sequence>
<reference evidence="1 2" key="1">
    <citation type="submission" date="2024-04" db="EMBL/GenBank/DDBJ databases">
        <title>Tritrichomonas musculus Genome.</title>
        <authorList>
            <person name="Alves-Ferreira E."/>
            <person name="Grigg M."/>
            <person name="Lorenzi H."/>
            <person name="Galac M."/>
        </authorList>
    </citation>
    <scope>NUCLEOTIDE SEQUENCE [LARGE SCALE GENOMIC DNA]</scope>
    <source>
        <strain evidence="1 2">EAF2021</strain>
    </source>
</reference>
<comment type="caution">
    <text evidence="1">The sequence shown here is derived from an EMBL/GenBank/DDBJ whole genome shotgun (WGS) entry which is preliminary data.</text>
</comment>
<name>A0ABR2IPM2_9EUKA</name>
<evidence type="ECO:0008006" key="3">
    <source>
        <dbReference type="Google" id="ProtNLM"/>
    </source>
</evidence>
<proteinExistence type="predicted"/>